<dbReference type="PRINTS" id="PR00035">
    <property type="entry name" value="HTHGNTR"/>
</dbReference>
<dbReference type="PANTHER" id="PTHR43537">
    <property type="entry name" value="TRANSCRIPTIONAL REGULATOR, GNTR FAMILY"/>
    <property type="match status" value="1"/>
</dbReference>
<evidence type="ECO:0000256" key="1">
    <source>
        <dbReference type="ARBA" id="ARBA00023015"/>
    </source>
</evidence>
<accession>A0A964T424</accession>
<keyword evidence="2" id="KW-0238">DNA-binding</keyword>
<evidence type="ECO:0000256" key="3">
    <source>
        <dbReference type="ARBA" id="ARBA00023163"/>
    </source>
</evidence>
<dbReference type="PROSITE" id="PS50949">
    <property type="entry name" value="HTH_GNTR"/>
    <property type="match status" value="1"/>
</dbReference>
<dbReference type="AlphaFoldDB" id="A0A964T424"/>
<dbReference type="InterPro" id="IPR036388">
    <property type="entry name" value="WH-like_DNA-bd_sf"/>
</dbReference>
<dbReference type="SMART" id="SM00345">
    <property type="entry name" value="HTH_GNTR"/>
    <property type="match status" value="1"/>
</dbReference>
<dbReference type="InterPro" id="IPR011711">
    <property type="entry name" value="GntR_C"/>
</dbReference>
<sequence>MTMNAPEAEFIPRRSLHDELTARVRALITEGALAPGEKIPEKELCERFGVSRTPLREALKVLASEGIVTLRPNRGARVSALTAAELEEVFPVMGALEALSGEIACRHISDAEIAEIRALHARMVEHWRAGEREPYFRLNQAIHEAILEATRNETLKSMYRGLAGRLMKARYIANMSPERWAAAVAEHQAILAALERRDGIGLSAILKAHLAGKLATVKDWLERQEPPGNGAARQAD</sequence>
<dbReference type="Gene3D" id="1.10.10.10">
    <property type="entry name" value="Winged helix-like DNA-binding domain superfamily/Winged helix DNA-binding domain"/>
    <property type="match status" value="1"/>
</dbReference>
<dbReference type="Proteomes" id="UP000773614">
    <property type="component" value="Unassembled WGS sequence"/>
</dbReference>
<reference evidence="5" key="1">
    <citation type="submission" date="2019-03" db="EMBL/GenBank/DDBJ databases">
        <title>Afifella sp. nov., isolated from activated sludge.</title>
        <authorList>
            <person name="Li Q."/>
            <person name="Liu Y."/>
        </authorList>
    </citation>
    <scope>NUCLEOTIDE SEQUENCE</scope>
    <source>
        <strain evidence="5">L72</strain>
    </source>
</reference>
<keyword evidence="6" id="KW-1185">Reference proteome</keyword>
<dbReference type="SMART" id="SM00895">
    <property type="entry name" value="FCD"/>
    <property type="match status" value="1"/>
</dbReference>
<evidence type="ECO:0000313" key="5">
    <source>
        <dbReference type="EMBL" id="MYZ47934.1"/>
    </source>
</evidence>
<feature type="domain" description="HTH gntR-type" evidence="4">
    <location>
        <begin position="14"/>
        <end position="81"/>
    </location>
</feature>
<dbReference type="Pfam" id="PF07729">
    <property type="entry name" value="FCD"/>
    <property type="match status" value="1"/>
</dbReference>
<dbReference type="CDD" id="cd07377">
    <property type="entry name" value="WHTH_GntR"/>
    <property type="match status" value="1"/>
</dbReference>
<dbReference type="Pfam" id="PF00392">
    <property type="entry name" value="GntR"/>
    <property type="match status" value="1"/>
</dbReference>
<evidence type="ECO:0000256" key="2">
    <source>
        <dbReference type="ARBA" id="ARBA00023125"/>
    </source>
</evidence>
<evidence type="ECO:0000259" key="4">
    <source>
        <dbReference type="PROSITE" id="PS50949"/>
    </source>
</evidence>
<dbReference type="OrthoDB" id="9788098at2"/>
<evidence type="ECO:0000313" key="6">
    <source>
        <dbReference type="Proteomes" id="UP000773614"/>
    </source>
</evidence>
<dbReference type="PANTHER" id="PTHR43537:SF50">
    <property type="entry name" value="TRANSCRIPTIONAL REGULATORY PROTEIN"/>
    <property type="match status" value="1"/>
</dbReference>
<protein>
    <submittedName>
        <fullName evidence="5">GntR family transcriptional regulator</fullName>
    </submittedName>
</protein>
<dbReference type="EMBL" id="SPKJ01000024">
    <property type="protein sequence ID" value="MYZ47934.1"/>
    <property type="molecule type" value="Genomic_DNA"/>
</dbReference>
<dbReference type="Gene3D" id="1.20.120.530">
    <property type="entry name" value="GntR ligand-binding domain-like"/>
    <property type="match status" value="1"/>
</dbReference>
<dbReference type="InterPro" id="IPR036390">
    <property type="entry name" value="WH_DNA-bd_sf"/>
</dbReference>
<comment type="caution">
    <text evidence="5">The sequence shown here is derived from an EMBL/GenBank/DDBJ whole genome shotgun (WGS) entry which is preliminary data.</text>
</comment>
<dbReference type="GO" id="GO:0003700">
    <property type="term" value="F:DNA-binding transcription factor activity"/>
    <property type="evidence" value="ECO:0007669"/>
    <property type="project" value="InterPro"/>
</dbReference>
<keyword evidence="3" id="KW-0804">Transcription</keyword>
<proteinExistence type="predicted"/>
<dbReference type="SUPFAM" id="SSF48008">
    <property type="entry name" value="GntR ligand-binding domain-like"/>
    <property type="match status" value="1"/>
</dbReference>
<dbReference type="InterPro" id="IPR000524">
    <property type="entry name" value="Tscrpt_reg_HTH_GntR"/>
</dbReference>
<name>A0A964T424_9HYPH</name>
<keyword evidence="1" id="KW-0805">Transcription regulation</keyword>
<dbReference type="SUPFAM" id="SSF46785">
    <property type="entry name" value="Winged helix' DNA-binding domain"/>
    <property type="match status" value="1"/>
</dbReference>
<dbReference type="GO" id="GO:0003677">
    <property type="term" value="F:DNA binding"/>
    <property type="evidence" value="ECO:0007669"/>
    <property type="project" value="UniProtKB-KW"/>
</dbReference>
<organism evidence="5 6">
    <name type="scientific">Propylenella binzhouense</name>
    <dbReference type="NCBI Taxonomy" id="2555902"/>
    <lineage>
        <taxon>Bacteria</taxon>
        <taxon>Pseudomonadati</taxon>
        <taxon>Pseudomonadota</taxon>
        <taxon>Alphaproteobacteria</taxon>
        <taxon>Hyphomicrobiales</taxon>
        <taxon>Propylenellaceae</taxon>
        <taxon>Propylenella</taxon>
    </lineage>
</organism>
<gene>
    <name evidence="5" type="ORF">E4O86_09445</name>
</gene>
<dbReference type="InterPro" id="IPR008920">
    <property type="entry name" value="TF_FadR/GntR_C"/>
</dbReference>